<keyword evidence="2" id="KW-1185">Reference proteome</keyword>
<dbReference type="Proteomes" id="UP000830115">
    <property type="component" value="Chromosome"/>
</dbReference>
<evidence type="ECO:0000313" key="1">
    <source>
        <dbReference type="EMBL" id="UQA98169.1"/>
    </source>
</evidence>
<protein>
    <submittedName>
        <fullName evidence="1">Uncharacterized protein</fullName>
    </submittedName>
</protein>
<proteinExistence type="predicted"/>
<organism evidence="1 2">
    <name type="scientific">Streptomyces halobius</name>
    <dbReference type="NCBI Taxonomy" id="2879846"/>
    <lineage>
        <taxon>Bacteria</taxon>
        <taxon>Bacillati</taxon>
        <taxon>Actinomycetota</taxon>
        <taxon>Actinomycetes</taxon>
        <taxon>Kitasatosporales</taxon>
        <taxon>Streptomycetaceae</taxon>
        <taxon>Streptomyces</taxon>
    </lineage>
</organism>
<accession>A0ABY4MK03</accession>
<name>A0ABY4MK03_9ACTN</name>
<evidence type="ECO:0000313" key="2">
    <source>
        <dbReference type="Proteomes" id="UP000830115"/>
    </source>
</evidence>
<gene>
    <name evidence="1" type="ORF">K9S39_04200</name>
</gene>
<sequence>MRQQPAQIHRSPPTLIRTRERLEHIRREILQITPDRSQLLRRHNRSTQQPIIWTRYRQLHLTKPY</sequence>
<reference evidence="1" key="1">
    <citation type="submission" date="2021-10" db="EMBL/GenBank/DDBJ databases">
        <title>Streptomyces nigrumlapis sp.nov.,an antimicrobial producing actinobacterium isolated from Black Gobi rocks.</title>
        <authorList>
            <person name="Wen Y."/>
            <person name="Zhang W."/>
            <person name="Liu X.G."/>
        </authorList>
    </citation>
    <scope>NUCLEOTIDE SEQUENCE</scope>
    <source>
        <strain evidence="1">ST13-2-2</strain>
    </source>
</reference>
<dbReference type="EMBL" id="CP086322">
    <property type="protein sequence ID" value="UQA98169.1"/>
    <property type="molecule type" value="Genomic_DNA"/>
</dbReference>